<keyword evidence="1" id="KW-0805">Transcription regulation</keyword>
<name>A0A147ENY3_9MICO</name>
<organism evidence="6 7">
    <name type="scientific">Leucobacter chromiiresistens</name>
    <dbReference type="NCBI Taxonomy" id="1079994"/>
    <lineage>
        <taxon>Bacteria</taxon>
        <taxon>Bacillati</taxon>
        <taxon>Actinomycetota</taxon>
        <taxon>Actinomycetes</taxon>
        <taxon>Micrococcales</taxon>
        <taxon>Microbacteriaceae</taxon>
        <taxon>Leucobacter</taxon>
    </lineage>
</organism>
<dbReference type="CDD" id="cd07377">
    <property type="entry name" value="WHTH_GntR"/>
    <property type="match status" value="1"/>
</dbReference>
<dbReference type="PROSITE" id="PS50949">
    <property type="entry name" value="HTH_GNTR"/>
    <property type="match status" value="1"/>
</dbReference>
<reference evidence="6 7" key="1">
    <citation type="journal article" date="2016" name="Front. Microbiol.">
        <title>Genomic Resource of Rice Seed Associated Bacteria.</title>
        <authorList>
            <person name="Midha S."/>
            <person name="Bansal K."/>
            <person name="Sharma S."/>
            <person name="Kumar N."/>
            <person name="Patil P.P."/>
            <person name="Chaudhry V."/>
            <person name="Patil P.B."/>
        </authorList>
    </citation>
    <scope>NUCLEOTIDE SEQUENCE [LARGE SCALE GENOMIC DNA]</scope>
    <source>
        <strain evidence="6 7">NS354</strain>
    </source>
</reference>
<evidence type="ECO:0000259" key="5">
    <source>
        <dbReference type="PROSITE" id="PS50949"/>
    </source>
</evidence>
<dbReference type="GO" id="GO:0003677">
    <property type="term" value="F:DNA binding"/>
    <property type="evidence" value="ECO:0007669"/>
    <property type="project" value="UniProtKB-KW"/>
</dbReference>
<dbReference type="OrthoDB" id="3575876at2"/>
<protein>
    <submittedName>
        <fullName evidence="6">GntR family transcriptional regulator</fullName>
    </submittedName>
</protein>
<dbReference type="RefSeq" id="WP_058593623.1">
    <property type="nucleotide sequence ID" value="NZ_LDRK01000026.1"/>
</dbReference>
<dbReference type="PANTHER" id="PTHR43537">
    <property type="entry name" value="TRANSCRIPTIONAL REGULATOR, GNTR FAMILY"/>
    <property type="match status" value="1"/>
</dbReference>
<dbReference type="SUPFAM" id="SSF48008">
    <property type="entry name" value="GntR ligand-binding domain-like"/>
    <property type="match status" value="1"/>
</dbReference>
<dbReference type="Gene3D" id="1.10.10.10">
    <property type="entry name" value="Winged helix-like DNA-binding domain superfamily/Winged helix DNA-binding domain"/>
    <property type="match status" value="1"/>
</dbReference>
<dbReference type="Pfam" id="PF00392">
    <property type="entry name" value="GntR"/>
    <property type="match status" value="1"/>
</dbReference>
<feature type="region of interest" description="Disordered" evidence="4">
    <location>
        <begin position="263"/>
        <end position="307"/>
    </location>
</feature>
<evidence type="ECO:0000313" key="7">
    <source>
        <dbReference type="Proteomes" id="UP000070810"/>
    </source>
</evidence>
<dbReference type="GO" id="GO:0003700">
    <property type="term" value="F:DNA-binding transcription factor activity"/>
    <property type="evidence" value="ECO:0007669"/>
    <property type="project" value="InterPro"/>
</dbReference>
<dbReference type="InterPro" id="IPR008920">
    <property type="entry name" value="TF_FadR/GntR_C"/>
</dbReference>
<dbReference type="SMART" id="SM00345">
    <property type="entry name" value="HTH_GNTR"/>
    <property type="match status" value="1"/>
</dbReference>
<accession>A0A147ENY3</accession>
<feature type="domain" description="HTH gntR-type" evidence="5">
    <location>
        <begin position="8"/>
        <end position="76"/>
    </location>
</feature>
<comment type="caution">
    <text evidence="6">The sequence shown here is derived from an EMBL/GenBank/DDBJ whole genome shotgun (WGS) entry which is preliminary data.</text>
</comment>
<evidence type="ECO:0000256" key="1">
    <source>
        <dbReference type="ARBA" id="ARBA00023015"/>
    </source>
</evidence>
<evidence type="ECO:0000256" key="3">
    <source>
        <dbReference type="ARBA" id="ARBA00023163"/>
    </source>
</evidence>
<keyword evidence="2" id="KW-0238">DNA-binding</keyword>
<dbReference type="PANTHER" id="PTHR43537:SF47">
    <property type="entry name" value="REGULATORY PROTEIN GNTR HTH"/>
    <property type="match status" value="1"/>
</dbReference>
<dbReference type="InterPro" id="IPR011711">
    <property type="entry name" value="GntR_C"/>
</dbReference>
<dbReference type="InterPro" id="IPR000524">
    <property type="entry name" value="Tscrpt_reg_HTH_GntR"/>
</dbReference>
<proteinExistence type="predicted"/>
<dbReference type="PRINTS" id="PR00035">
    <property type="entry name" value="HTHGNTR"/>
</dbReference>
<dbReference type="InterPro" id="IPR036390">
    <property type="entry name" value="WH_DNA-bd_sf"/>
</dbReference>
<dbReference type="PATRIC" id="fig|1079994.3.peg.1238"/>
<evidence type="ECO:0000256" key="2">
    <source>
        <dbReference type="ARBA" id="ARBA00023125"/>
    </source>
</evidence>
<dbReference type="SMART" id="SM00895">
    <property type="entry name" value="FCD"/>
    <property type="match status" value="1"/>
</dbReference>
<evidence type="ECO:0000313" key="6">
    <source>
        <dbReference type="EMBL" id="KTR86193.1"/>
    </source>
</evidence>
<keyword evidence="7" id="KW-1185">Reference proteome</keyword>
<evidence type="ECO:0000256" key="4">
    <source>
        <dbReference type="SAM" id="MobiDB-lite"/>
    </source>
</evidence>
<keyword evidence="3" id="KW-0804">Transcription</keyword>
<dbReference type="AlphaFoldDB" id="A0A147ENY3"/>
<gene>
    <name evidence="6" type="ORF">NS354_05730</name>
</gene>
<dbReference type="EMBL" id="LDRK01000026">
    <property type="protein sequence ID" value="KTR86193.1"/>
    <property type="molecule type" value="Genomic_DNA"/>
</dbReference>
<dbReference type="Proteomes" id="UP000070810">
    <property type="component" value="Unassembled WGS sequence"/>
</dbReference>
<dbReference type="SUPFAM" id="SSF46785">
    <property type="entry name" value="Winged helix' DNA-binding domain"/>
    <property type="match status" value="1"/>
</dbReference>
<feature type="compositionally biased region" description="Acidic residues" evidence="4">
    <location>
        <begin position="296"/>
        <end position="307"/>
    </location>
</feature>
<dbReference type="InterPro" id="IPR036388">
    <property type="entry name" value="WH-like_DNA-bd_sf"/>
</dbReference>
<dbReference type="Gene3D" id="1.20.120.530">
    <property type="entry name" value="GntR ligand-binding domain-like"/>
    <property type="match status" value="1"/>
</dbReference>
<sequence length="307" mass="33152">MSTPLRGSQKARDTLEYLREKISSSAWAVGDLIPKEPELMELIGVGKSTVREAVRSLAAFGMLETVPGVGTFVRSRTPVSTLLTEFLADHDLEEVLVYRRSLENEAAQHAAVHRSEAQLDALRDAVRRDEQADRDEVITCEQSTTPGSFHLLVVEASGSKLLLDLYLGVISVLQRARAQGRVILGTTLETMHLDHGAVLRAIEARDVRSAAHSMALHVDRDLGLRTDMLDFSRHTERAASLIGAGYDPGVAIEQAFAEADGRAVPARNTRAAADGDARAAADGNPAADESNAEAAETGELEIDAPRR</sequence>
<dbReference type="Pfam" id="PF07729">
    <property type="entry name" value="FCD"/>
    <property type="match status" value="1"/>
</dbReference>